<dbReference type="InterPro" id="IPR036514">
    <property type="entry name" value="SGNH_hydro_sf"/>
</dbReference>
<dbReference type="RefSeq" id="WP_052590383.1">
    <property type="nucleotide sequence ID" value="NZ_CP011112.1"/>
</dbReference>
<dbReference type="PANTHER" id="PTHR43784">
    <property type="entry name" value="GDSL-LIKE LIPASE/ACYLHYDROLASE, PUTATIVE (AFU_ORTHOLOGUE AFUA_2G00820)-RELATED"/>
    <property type="match status" value="1"/>
</dbReference>
<dbReference type="CDD" id="cd01832">
    <property type="entry name" value="SGNH_hydrolase_like_1"/>
    <property type="match status" value="1"/>
</dbReference>
<dbReference type="KEGG" id="lmoi:VV02_05710"/>
<dbReference type="Proteomes" id="UP000066480">
    <property type="component" value="Chromosome"/>
</dbReference>
<feature type="domain" description="SGNH hydrolase-type esterase" evidence="1">
    <location>
        <begin position="7"/>
        <end position="181"/>
    </location>
</feature>
<dbReference type="STRING" id="571913.VV02_05710"/>
<evidence type="ECO:0000313" key="2">
    <source>
        <dbReference type="EMBL" id="AKU15479.1"/>
    </source>
</evidence>
<dbReference type="Pfam" id="PF13472">
    <property type="entry name" value="Lipase_GDSL_2"/>
    <property type="match status" value="1"/>
</dbReference>
<accession>A0A0K1JFJ4</accession>
<evidence type="ECO:0000259" key="1">
    <source>
        <dbReference type="Pfam" id="PF13472"/>
    </source>
</evidence>
<keyword evidence="3" id="KW-1185">Reference proteome</keyword>
<reference evidence="2 3" key="1">
    <citation type="submission" date="2015-03" db="EMBL/GenBank/DDBJ databases">
        <title>Luteipulveratus halotolerans sp. nov., a novel actinobacterium (Dermacoccaceae) from Sarawak, Malaysia.</title>
        <authorList>
            <person name="Juboi H."/>
            <person name="Basik A."/>
            <person name="Shamsul S.S."/>
            <person name="Arnold P."/>
            <person name="Schmitt E.K."/>
            <person name="Sanglier J.-J."/>
            <person name="Yeo T."/>
        </authorList>
    </citation>
    <scope>NUCLEOTIDE SEQUENCE [LARGE SCALE GENOMIC DNA]</scope>
    <source>
        <strain evidence="2 3">MN07-A0370</strain>
    </source>
</reference>
<dbReference type="OrthoDB" id="3465773at2"/>
<name>A0A0K1JFJ4_9MICO</name>
<dbReference type="AlphaFoldDB" id="A0A0K1JFJ4"/>
<dbReference type="InterPro" id="IPR053140">
    <property type="entry name" value="GDSL_Rv0518-like"/>
</dbReference>
<dbReference type="PANTHER" id="PTHR43784:SF2">
    <property type="entry name" value="GDSL-LIKE LIPASE_ACYLHYDROLASE, PUTATIVE (AFU_ORTHOLOGUE AFUA_2G00820)-RELATED"/>
    <property type="match status" value="1"/>
</dbReference>
<sequence length="270" mass="30565">MGGRFVAVGDSFTEGVGDNNVMYPNGVRGWADRVARQMGRHDPTWEYANLAIRSKVLDEVVAEQLDAAIALRPTLITFYAGGNDILSLRVDMQSVMERYEAALGRLSSSGARVVVFTTFDMKVSSMLEPLRRRIRIFNNGVRELSRTYDAQLLDHTLLREYDDRRLWSADRIHMSKVGHKRLAGHVLDALGIPHTLKLPELPAWEPRTWRQAVAEERVFVRTEVIPLVRRRMRGVREGDALAPKWPEAIRPAAGLKKIARHRAAELHSPA</sequence>
<dbReference type="Gene3D" id="3.40.50.1110">
    <property type="entry name" value="SGNH hydrolase"/>
    <property type="match status" value="1"/>
</dbReference>
<dbReference type="SUPFAM" id="SSF52266">
    <property type="entry name" value="SGNH hydrolase"/>
    <property type="match status" value="1"/>
</dbReference>
<protein>
    <submittedName>
        <fullName evidence="2">Lipase</fullName>
    </submittedName>
</protein>
<organism evidence="2 3">
    <name type="scientific">Luteipulveratus mongoliensis</name>
    <dbReference type="NCBI Taxonomy" id="571913"/>
    <lineage>
        <taxon>Bacteria</taxon>
        <taxon>Bacillati</taxon>
        <taxon>Actinomycetota</taxon>
        <taxon>Actinomycetes</taxon>
        <taxon>Micrococcales</taxon>
        <taxon>Dermacoccaceae</taxon>
        <taxon>Luteipulveratus</taxon>
    </lineage>
</organism>
<proteinExistence type="predicted"/>
<dbReference type="PATRIC" id="fig|571913.6.peg.1164"/>
<dbReference type="EMBL" id="CP011112">
    <property type="protein sequence ID" value="AKU15479.1"/>
    <property type="molecule type" value="Genomic_DNA"/>
</dbReference>
<gene>
    <name evidence="2" type="ORF">VV02_05710</name>
</gene>
<evidence type="ECO:0000313" key="3">
    <source>
        <dbReference type="Proteomes" id="UP000066480"/>
    </source>
</evidence>
<dbReference type="InterPro" id="IPR013830">
    <property type="entry name" value="SGNH_hydro"/>
</dbReference>